<reference evidence="3 4" key="1">
    <citation type="submission" date="2016-10" db="EMBL/GenBank/DDBJ databases">
        <authorList>
            <person name="de Groot N.N."/>
        </authorList>
    </citation>
    <scope>NUCLEOTIDE SEQUENCE [LARGE SCALE GENOMIC DNA]</scope>
    <source>
        <strain evidence="3 4">DSM 16199</strain>
    </source>
</reference>
<dbReference type="PANTHER" id="PTHR39962:SF1">
    <property type="entry name" value="LPXI FAMILY PROTEIN"/>
    <property type="match status" value="1"/>
</dbReference>
<evidence type="ECO:0000259" key="1">
    <source>
        <dbReference type="Pfam" id="PF06230"/>
    </source>
</evidence>
<dbReference type="Gene3D" id="3.40.140.80">
    <property type="match status" value="1"/>
</dbReference>
<keyword evidence="4" id="KW-1185">Reference proteome</keyword>
<dbReference type="Gene3D" id="3.40.50.20">
    <property type="match status" value="1"/>
</dbReference>
<evidence type="ECO:0000259" key="2">
    <source>
        <dbReference type="Pfam" id="PF17930"/>
    </source>
</evidence>
<dbReference type="OrthoDB" id="9789836at2"/>
<dbReference type="AlphaFoldDB" id="A0A1I4CDK0"/>
<dbReference type="PANTHER" id="PTHR39962">
    <property type="entry name" value="BLL4848 PROTEIN"/>
    <property type="match status" value="1"/>
</dbReference>
<name>A0A1I4CDK0_9RHOB</name>
<feature type="domain" description="LpxI N-terminal" evidence="2">
    <location>
        <begin position="2"/>
        <end position="124"/>
    </location>
</feature>
<dbReference type="Proteomes" id="UP000199550">
    <property type="component" value="Unassembled WGS sequence"/>
</dbReference>
<dbReference type="Pfam" id="PF17930">
    <property type="entry name" value="LpxI_N"/>
    <property type="match status" value="1"/>
</dbReference>
<dbReference type="InterPro" id="IPR041255">
    <property type="entry name" value="LpxI_N"/>
</dbReference>
<dbReference type="RefSeq" id="WP_090184897.1">
    <property type="nucleotide sequence ID" value="NZ_FOTF01000002.1"/>
</dbReference>
<dbReference type="InterPro" id="IPR010415">
    <property type="entry name" value="LpxI_C"/>
</dbReference>
<dbReference type="STRING" id="195913.SAMN04488004_102104"/>
<protein>
    <recommendedName>
        <fullName evidence="5">Phosphatidate cytidylyltransferase</fullName>
    </recommendedName>
</protein>
<proteinExistence type="predicted"/>
<accession>A0A1I4CDK0</accession>
<evidence type="ECO:0000313" key="3">
    <source>
        <dbReference type="EMBL" id="SFK79278.1"/>
    </source>
</evidence>
<dbReference type="EMBL" id="FOTF01000002">
    <property type="protein sequence ID" value="SFK79278.1"/>
    <property type="molecule type" value="Genomic_DNA"/>
</dbReference>
<dbReference type="InterPro" id="IPR053174">
    <property type="entry name" value="LpxI"/>
</dbReference>
<feature type="domain" description="LpxI C-terminal" evidence="1">
    <location>
        <begin position="127"/>
        <end position="255"/>
    </location>
</feature>
<evidence type="ECO:0000313" key="4">
    <source>
        <dbReference type="Proteomes" id="UP000199550"/>
    </source>
</evidence>
<sequence>MLALIAGTGALPAAVLHALPQRPLVCALDGFTPEIAPDVTFRIERLGGFLNDLKARGVTQICMVGSVRRPQIHVSAFDLATLRLVPTIWRSLRKGDDGALRGFIAVLEQRGFQVIGAHEAAPDLLPPAGVLTKAQPSQLHRADALAGVAQLTLMGAADLGQACVIRQGTVIASEDDAGTDAMLGRIGATAKAAILFKGPKPNQDRRADLPVIGPRTVANAAAAGLAGIVIEADGVMVPDLAGVIKVLDAQGMFLWVRPKGAA</sequence>
<organism evidence="3 4">
    <name type="scientific">Loktanella salsilacus</name>
    <dbReference type="NCBI Taxonomy" id="195913"/>
    <lineage>
        <taxon>Bacteria</taxon>
        <taxon>Pseudomonadati</taxon>
        <taxon>Pseudomonadota</taxon>
        <taxon>Alphaproteobacteria</taxon>
        <taxon>Rhodobacterales</taxon>
        <taxon>Roseobacteraceae</taxon>
        <taxon>Loktanella</taxon>
    </lineage>
</organism>
<evidence type="ECO:0008006" key="5">
    <source>
        <dbReference type="Google" id="ProtNLM"/>
    </source>
</evidence>
<dbReference type="InterPro" id="IPR043167">
    <property type="entry name" value="LpxI_C_sf"/>
</dbReference>
<dbReference type="Pfam" id="PF06230">
    <property type="entry name" value="LpxI_C"/>
    <property type="match status" value="1"/>
</dbReference>
<gene>
    <name evidence="3" type="ORF">SAMN04488004_102104</name>
</gene>